<dbReference type="EMBL" id="GBRH01221442">
    <property type="protein sequence ID" value="JAD76453.1"/>
    <property type="molecule type" value="Transcribed_RNA"/>
</dbReference>
<proteinExistence type="predicted"/>
<accession>A0A0A9CPT7</accession>
<reference evidence="1" key="1">
    <citation type="submission" date="2014-09" db="EMBL/GenBank/DDBJ databases">
        <authorList>
            <person name="Magalhaes I.L.F."/>
            <person name="Oliveira U."/>
            <person name="Santos F.R."/>
            <person name="Vidigal T.H.D.A."/>
            <person name="Brescovit A.D."/>
            <person name="Santos A.J."/>
        </authorList>
    </citation>
    <scope>NUCLEOTIDE SEQUENCE</scope>
    <source>
        <tissue evidence="1">Shoot tissue taken approximately 20 cm above the soil surface</tissue>
    </source>
</reference>
<dbReference type="AlphaFoldDB" id="A0A0A9CPT7"/>
<reference evidence="1" key="2">
    <citation type="journal article" date="2015" name="Data Brief">
        <title>Shoot transcriptome of the giant reed, Arundo donax.</title>
        <authorList>
            <person name="Barrero R.A."/>
            <person name="Guerrero F.D."/>
            <person name="Moolhuijzen P."/>
            <person name="Goolsby J.A."/>
            <person name="Tidwell J."/>
            <person name="Bellgard S.E."/>
            <person name="Bellgard M.I."/>
        </authorList>
    </citation>
    <scope>NUCLEOTIDE SEQUENCE</scope>
    <source>
        <tissue evidence="1">Shoot tissue taken approximately 20 cm above the soil surface</tissue>
    </source>
</reference>
<sequence length="75" mass="8626">MPKVREHKEEVEEARCEGPGAYFSLRQHQRDENDPTRAQACADARRQQLLVHHIPSLPSLEENLWPGVPILNRSS</sequence>
<organism evidence="1">
    <name type="scientific">Arundo donax</name>
    <name type="common">Giant reed</name>
    <name type="synonym">Donax arundinaceus</name>
    <dbReference type="NCBI Taxonomy" id="35708"/>
    <lineage>
        <taxon>Eukaryota</taxon>
        <taxon>Viridiplantae</taxon>
        <taxon>Streptophyta</taxon>
        <taxon>Embryophyta</taxon>
        <taxon>Tracheophyta</taxon>
        <taxon>Spermatophyta</taxon>
        <taxon>Magnoliopsida</taxon>
        <taxon>Liliopsida</taxon>
        <taxon>Poales</taxon>
        <taxon>Poaceae</taxon>
        <taxon>PACMAD clade</taxon>
        <taxon>Arundinoideae</taxon>
        <taxon>Arundineae</taxon>
        <taxon>Arundo</taxon>
    </lineage>
</organism>
<protein>
    <submittedName>
        <fullName evidence="1">Uncharacterized protein</fullName>
    </submittedName>
</protein>
<name>A0A0A9CPT7_ARUDO</name>
<evidence type="ECO:0000313" key="1">
    <source>
        <dbReference type="EMBL" id="JAD76453.1"/>
    </source>
</evidence>